<comment type="subunit">
    <text evidence="6">Heterooligomer composed of large and small subunits.</text>
</comment>
<dbReference type="GO" id="GO:0009318">
    <property type="term" value="C:exodeoxyribonuclease VII complex"/>
    <property type="evidence" value="ECO:0007669"/>
    <property type="project" value="UniProtKB-UniRule"/>
</dbReference>
<dbReference type="RefSeq" id="WP_006100841.1">
    <property type="nucleotide sequence ID" value="NZ_DS989848.1"/>
</dbReference>
<dbReference type="EC" id="3.1.11.6" evidence="6"/>
<dbReference type="SUPFAM" id="SSF116842">
    <property type="entry name" value="XseB-like"/>
    <property type="match status" value="1"/>
</dbReference>
<dbReference type="InterPro" id="IPR037004">
    <property type="entry name" value="Exonuc_VII_ssu_sf"/>
</dbReference>
<evidence type="ECO:0000256" key="5">
    <source>
        <dbReference type="ARBA" id="ARBA00022839"/>
    </source>
</evidence>
<dbReference type="GO" id="GO:0005829">
    <property type="term" value="C:cytosol"/>
    <property type="evidence" value="ECO:0007669"/>
    <property type="project" value="TreeGrafter"/>
</dbReference>
<evidence type="ECO:0000256" key="2">
    <source>
        <dbReference type="ARBA" id="ARBA00022490"/>
    </source>
</evidence>
<accession>B4VQS3</accession>
<dbReference type="Pfam" id="PF02609">
    <property type="entry name" value="Exonuc_VII_S"/>
    <property type="match status" value="1"/>
</dbReference>
<keyword evidence="4 6" id="KW-0378">Hydrolase</keyword>
<evidence type="ECO:0000256" key="6">
    <source>
        <dbReference type="HAMAP-Rule" id="MF_00337"/>
    </source>
</evidence>
<name>B4VQS3_9CYAN</name>
<dbReference type="InterPro" id="IPR003761">
    <property type="entry name" value="Exonuc_VII_S"/>
</dbReference>
<feature type="region of interest" description="Disordered" evidence="7">
    <location>
        <begin position="1"/>
        <end position="20"/>
    </location>
</feature>
<comment type="similarity">
    <text evidence="1 6">Belongs to the XseB family.</text>
</comment>
<dbReference type="STRING" id="118168.MC7420_6356"/>
<gene>
    <name evidence="6" type="primary">xseB</name>
    <name evidence="8" type="ORF">MC7420_6356</name>
</gene>
<dbReference type="AlphaFoldDB" id="B4VQS3"/>
<dbReference type="Gene3D" id="1.10.287.1040">
    <property type="entry name" value="Exonuclease VII, small subunit"/>
    <property type="match status" value="1"/>
</dbReference>
<comment type="catalytic activity">
    <reaction evidence="6">
        <text>Exonucleolytic cleavage in either 5'- to 3'- or 3'- to 5'-direction to yield nucleoside 5'-phosphates.</text>
        <dbReference type="EC" id="3.1.11.6"/>
    </reaction>
</comment>
<dbReference type="GO" id="GO:0006308">
    <property type="term" value="P:DNA catabolic process"/>
    <property type="evidence" value="ECO:0007669"/>
    <property type="project" value="UniProtKB-UniRule"/>
</dbReference>
<keyword evidence="2 6" id="KW-0963">Cytoplasm</keyword>
<dbReference type="PANTHER" id="PTHR34137:SF1">
    <property type="entry name" value="EXODEOXYRIBONUCLEASE 7 SMALL SUBUNIT"/>
    <property type="match status" value="1"/>
</dbReference>
<evidence type="ECO:0000256" key="3">
    <source>
        <dbReference type="ARBA" id="ARBA00022722"/>
    </source>
</evidence>
<evidence type="ECO:0000313" key="8">
    <source>
        <dbReference type="EMBL" id="EDX75701.1"/>
    </source>
</evidence>
<dbReference type="PANTHER" id="PTHR34137">
    <property type="entry name" value="EXODEOXYRIBONUCLEASE 7 SMALL SUBUNIT"/>
    <property type="match status" value="1"/>
</dbReference>
<dbReference type="Proteomes" id="UP000003835">
    <property type="component" value="Unassembled WGS sequence"/>
</dbReference>
<comment type="function">
    <text evidence="6">Bidirectionally degrades single-stranded DNA into large acid-insoluble oligonucleotides, which are then degraded further into small acid-soluble oligonucleotides.</text>
</comment>
<proteinExistence type="inferred from homology"/>
<dbReference type="HAMAP" id="MF_00337">
    <property type="entry name" value="Exonuc_7_S"/>
    <property type="match status" value="1"/>
</dbReference>
<dbReference type="eggNOG" id="COG1722">
    <property type="taxonomic scope" value="Bacteria"/>
</dbReference>
<comment type="subcellular location">
    <subcellularLocation>
        <location evidence="6">Cytoplasm</location>
    </subcellularLocation>
</comment>
<dbReference type="NCBIfam" id="TIGR01280">
    <property type="entry name" value="xseB"/>
    <property type="match status" value="1"/>
</dbReference>
<dbReference type="EMBL" id="DS989848">
    <property type="protein sequence ID" value="EDX75701.1"/>
    <property type="molecule type" value="Genomic_DNA"/>
</dbReference>
<keyword evidence="3 6" id="KW-0540">Nuclease</keyword>
<sequence>MVDPIASSRTHPADPSLPQSWNYEATVTQVETIIEQIERGELELAEVFDQFASAVEYLRQCEAFLQQRQQQMDLLIETLTDESDSPT</sequence>
<organism evidence="8 9">
    <name type="scientific">Coleofasciculus chthonoplastes PCC 7420</name>
    <dbReference type="NCBI Taxonomy" id="118168"/>
    <lineage>
        <taxon>Bacteria</taxon>
        <taxon>Bacillati</taxon>
        <taxon>Cyanobacteriota</taxon>
        <taxon>Cyanophyceae</taxon>
        <taxon>Coleofasciculales</taxon>
        <taxon>Coleofasciculaceae</taxon>
        <taxon>Coleofasciculus</taxon>
    </lineage>
</organism>
<keyword evidence="9" id="KW-1185">Reference proteome</keyword>
<dbReference type="OrthoDB" id="427334at2"/>
<protein>
    <recommendedName>
        <fullName evidence="6">Exodeoxyribonuclease 7 small subunit</fullName>
        <ecNumber evidence="6">3.1.11.6</ecNumber>
    </recommendedName>
    <alternativeName>
        <fullName evidence="6">Exodeoxyribonuclease VII small subunit</fullName>
        <shortName evidence="6">Exonuclease VII small subunit</shortName>
    </alternativeName>
</protein>
<evidence type="ECO:0000256" key="7">
    <source>
        <dbReference type="SAM" id="MobiDB-lite"/>
    </source>
</evidence>
<evidence type="ECO:0000256" key="1">
    <source>
        <dbReference type="ARBA" id="ARBA00009998"/>
    </source>
</evidence>
<dbReference type="HOGENOM" id="CLU_145918_1_0_3"/>
<evidence type="ECO:0000256" key="4">
    <source>
        <dbReference type="ARBA" id="ARBA00022801"/>
    </source>
</evidence>
<reference evidence="8 9" key="1">
    <citation type="submission" date="2008-07" db="EMBL/GenBank/DDBJ databases">
        <authorList>
            <person name="Tandeau de Marsac N."/>
            <person name="Ferriera S."/>
            <person name="Johnson J."/>
            <person name="Kravitz S."/>
            <person name="Beeson K."/>
            <person name="Sutton G."/>
            <person name="Rogers Y.-H."/>
            <person name="Friedman R."/>
            <person name="Frazier M."/>
            <person name="Venter J.C."/>
        </authorList>
    </citation>
    <scope>NUCLEOTIDE SEQUENCE [LARGE SCALE GENOMIC DNA]</scope>
    <source>
        <strain evidence="8 9">PCC 7420</strain>
    </source>
</reference>
<evidence type="ECO:0000313" key="9">
    <source>
        <dbReference type="Proteomes" id="UP000003835"/>
    </source>
</evidence>
<dbReference type="GO" id="GO:0008855">
    <property type="term" value="F:exodeoxyribonuclease VII activity"/>
    <property type="evidence" value="ECO:0007669"/>
    <property type="project" value="UniProtKB-UniRule"/>
</dbReference>
<keyword evidence="5 6" id="KW-0269">Exonuclease</keyword>